<proteinExistence type="predicted"/>
<dbReference type="EMBL" id="FQXU01000021">
    <property type="protein sequence ID" value="SHI81786.1"/>
    <property type="molecule type" value="Genomic_DNA"/>
</dbReference>
<evidence type="ECO:0008006" key="3">
    <source>
        <dbReference type="Google" id="ProtNLM"/>
    </source>
</evidence>
<dbReference type="AlphaFoldDB" id="A0A1M6E8G4"/>
<evidence type="ECO:0000313" key="1">
    <source>
        <dbReference type="EMBL" id="SHI81786.1"/>
    </source>
</evidence>
<dbReference type="RefSeq" id="WP_073022691.1">
    <property type="nucleotide sequence ID" value="NZ_FQXU01000021.1"/>
</dbReference>
<name>A0A1M6E8G4_9CLOT</name>
<sequence length="363" mass="41725">MTPNIINYYGGGNTARGFVNYYDSILENIKDIYVIRNAPQVIKTSVIKNIAQAYLAKGYEIELINSYMGDEYVEGVVIPNGNVAFIDGNPIYGTKLESIKKDKQYIDLSQIMDENSLKKRHKNIENLKVLMKEEIKKAHVAFREGLKIHDKWEAIYIENMDFSRADDFAKELIIRILAETNLNKKSKTVHRFLGAATPDGPKDFIPSITRNVGKRYLIKGRPGTGKSTILGKLLNEAEKRGYDIEAYHCGFDPKSYDMIVLRELSIAVFDSTRPHEYLAERHTDEIVDTYEELVYPGTEEKYKDDIENIKQEYTKKIKEATSYLALGKKYMLELESLYLQSINKEKLRNLEKGLGTLIEMFVK</sequence>
<evidence type="ECO:0000313" key="2">
    <source>
        <dbReference type="Proteomes" id="UP000184241"/>
    </source>
</evidence>
<dbReference type="SUPFAM" id="SSF52540">
    <property type="entry name" value="P-loop containing nucleoside triphosphate hydrolases"/>
    <property type="match status" value="1"/>
</dbReference>
<organism evidence="1 2">
    <name type="scientific">Clostridium intestinale DSM 6191</name>
    <dbReference type="NCBI Taxonomy" id="1121320"/>
    <lineage>
        <taxon>Bacteria</taxon>
        <taxon>Bacillati</taxon>
        <taxon>Bacillota</taxon>
        <taxon>Clostridia</taxon>
        <taxon>Eubacteriales</taxon>
        <taxon>Clostridiaceae</taxon>
        <taxon>Clostridium</taxon>
    </lineage>
</organism>
<reference evidence="1 2" key="1">
    <citation type="submission" date="2016-11" db="EMBL/GenBank/DDBJ databases">
        <authorList>
            <person name="Jaros S."/>
            <person name="Januszkiewicz K."/>
            <person name="Wedrychowicz H."/>
        </authorList>
    </citation>
    <scope>NUCLEOTIDE SEQUENCE [LARGE SCALE GENOMIC DNA]</scope>
    <source>
        <strain evidence="1 2">DSM 6191</strain>
    </source>
</reference>
<dbReference type="Proteomes" id="UP000184241">
    <property type="component" value="Unassembled WGS sequence"/>
</dbReference>
<protein>
    <recommendedName>
        <fullName evidence="3">ATPase</fullName>
    </recommendedName>
</protein>
<gene>
    <name evidence="1" type="ORF">SAMN02745941_04403</name>
</gene>
<dbReference type="InterPro" id="IPR027417">
    <property type="entry name" value="P-loop_NTPase"/>
</dbReference>
<accession>A0A1M6E8G4</accession>